<gene>
    <name evidence="1" type="ORF">H8R94_02905</name>
</gene>
<dbReference type="RefSeq" id="WP_186853827.1">
    <property type="nucleotide sequence ID" value="NZ_JACOPG010000001.1"/>
</dbReference>
<dbReference type="Proteomes" id="UP000643810">
    <property type="component" value="Unassembled WGS sequence"/>
</dbReference>
<proteinExistence type="predicted"/>
<organism evidence="1 2">
    <name type="scientific">Roseburia lenta</name>
    <dbReference type="NCBI Taxonomy" id="2763061"/>
    <lineage>
        <taxon>Bacteria</taxon>
        <taxon>Bacillati</taxon>
        <taxon>Bacillota</taxon>
        <taxon>Clostridia</taxon>
        <taxon>Lachnospirales</taxon>
        <taxon>Lachnospiraceae</taxon>
        <taxon>Roseburia</taxon>
    </lineage>
</organism>
<keyword evidence="2" id="KW-1185">Reference proteome</keyword>
<dbReference type="EMBL" id="JACOPG010000001">
    <property type="protein sequence ID" value="MBC5685573.1"/>
    <property type="molecule type" value="Genomic_DNA"/>
</dbReference>
<accession>A0ABR7GDR2</accession>
<evidence type="ECO:0000313" key="2">
    <source>
        <dbReference type="Proteomes" id="UP000643810"/>
    </source>
</evidence>
<reference evidence="1 2" key="1">
    <citation type="submission" date="2020-08" db="EMBL/GenBank/DDBJ databases">
        <title>Genome public.</title>
        <authorList>
            <person name="Liu C."/>
            <person name="Sun Q."/>
        </authorList>
    </citation>
    <scope>NUCLEOTIDE SEQUENCE [LARGE SCALE GENOMIC DNA]</scope>
    <source>
        <strain evidence="1 2">NSJ-9</strain>
    </source>
</reference>
<evidence type="ECO:0000313" key="1">
    <source>
        <dbReference type="EMBL" id="MBC5685573.1"/>
    </source>
</evidence>
<protein>
    <submittedName>
        <fullName evidence="1">Uncharacterized protein</fullName>
    </submittedName>
</protein>
<sequence length="104" mass="12207">MRLIDADELKKELYQQWFMDILLTQRNSEDMFFALAQKIDEQPTAYNVDKVVEQLREQQEKLETDIFARESDNWYGQYCNGIHEGIDKAIEIVKAGGVNDNSKM</sequence>
<comment type="caution">
    <text evidence="1">The sequence shown here is derived from an EMBL/GenBank/DDBJ whole genome shotgun (WGS) entry which is preliminary data.</text>
</comment>
<name>A0ABR7GDR2_9FIRM</name>